<evidence type="ECO:0000256" key="1">
    <source>
        <dbReference type="SAM" id="MobiDB-lite"/>
    </source>
</evidence>
<dbReference type="InterPro" id="IPR008928">
    <property type="entry name" value="6-hairpin_glycosidase_sf"/>
</dbReference>
<dbReference type="InterPro" id="IPR032856">
    <property type="entry name" value="GDE_N_bis"/>
</dbReference>
<evidence type="ECO:0000313" key="4">
    <source>
        <dbReference type="Proteomes" id="UP001597023"/>
    </source>
</evidence>
<feature type="region of interest" description="Disordered" evidence="1">
    <location>
        <begin position="278"/>
        <end position="307"/>
    </location>
</feature>
<evidence type="ECO:0000259" key="2">
    <source>
        <dbReference type="Pfam" id="PF14742"/>
    </source>
</evidence>
<keyword evidence="4" id="KW-1185">Reference proteome</keyword>
<dbReference type="RefSeq" id="WP_381618662.1">
    <property type="nucleotide sequence ID" value="NZ_JBHTEB010000001.1"/>
</dbReference>
<proteinExistence type="predicted"/>
<accession>A0ABW2WII7</accession>
<name>A0ABW2WII7_9ACTN</name>
<organism evidence="3 4">
    <name type="scientific">Streptomyces flavalbus</name>
    <dbReference type="NCBI Taxonomy" id="2665155"/>
    <lineage>
        <taxon>Bacteria</taxon>
        <taxon>Bacillati</taxon>
        <taxon>Actinomycetota</taxon>
        <taxon>Actinomycetes</taxon>
        <taxon>Kitasatosporales</taxon>
        <taxon>Streptomycetaceae</taxon>
        <taxon>Streptomyces</taxon>
    </lineage>
</organism>
<gene>
    <name evidence="3" type="ORF">ACFQZ6_26435</name>
</gene>
<dbReference type="SUPFAM" id="SSF48208">
    <property type="entry name" value="Six-hairpin glycosidases"/>
    <property type="match status" value="1"/>
</dbReference>
<protein>
    <submittedName>
        <fullName evidence="3">Glycogen debranching N-terminal domain-containing protein</fullName>
    </submittedName>
</protein>
<dbReference type="Proteomes" id="UP001597023">
    <property type="component" value="Unassembled WGS sequence"/>
</dbReference>
<reference evidence="4" key="1">
    <citation type="journal article" date="2019" name="Int. J. Syst. Evol. Microbiol.">
        <title>The Global Catalogue of Microorganisms (GCM) 10K type strain sequencing project: providing services to taxonomists for standard genome sequencing and annotation.</title>
        <authorList>
            <consortium name="The Broad Institute Genomics Platform"/>
            <consortium name="The Broad Institute Genome Sequencing Center for Infectious Disease"/>
            <person name="Wu L."/>
            <person name="Ma J."/>
        </authorList>
    </citation>
    <scope>NUCLEOTIDE SEQUENCE [LARGE SCALE GENOMIC DNA]</scope>
    <source>
        <strain evidence="4">CGMCC 4.7400</strain>
    </source>
</reference>
<dbReference type="InterPro" id="IPR012341">
    <property type="entry name" value="6hp_glycosidase-like_sf"/>
</dbReference>
<feature type="domain" description="Putative glycogen debranching enzyme N-terminal" evidence="2">
    <location>
        <begin position="10"/>
        <end position="181"/>
    </location>
</feature>
<dbReference type="Pfam" id="PF14742">
    <property type="entry name" value="GDE_N_bis"/>
    <property type="match status" value="1"/>
</dbReference>
<feature type="compositionally biased region" description="Polar residues" evidence="1">
    <location>
        <begin position="278"/>
        <end position="288"/>
    </location>
</feature>
<comment type="caution">
    <text evidence="3">The sequence shown here is derived from an EMBL/GenBank/DDBJ whole genome shotgun (WGS) entry which is preliminary data.</text>
</comment>
<dbReference type="EMBL" id="JBHTEB010000001">
    <property type="protein sequence ID" value="MFD0317691.1"/>
    <property type="molecule type" value="Genomic_DNA"/>
</dbReference>
<dbReference type="Gene3D" id="1.50.10.10">
    <property type="match status" value="1"/>
</dbReference>
<sequence>MICVALPGLAVSTEHGQLTGRGLEGFYRAGRRVLSRCQVRVAGREPLAVQARMAGADRARFVGTVRASPHTGPDPDLLVERTRHADGTERITVHSAVSRPLRLPVEVALGTDLAALGAIASGGAGPELPASVHDSGLRWSCPTGAASVTADPPPTDALASAGLLRWELELPPHGSASVELRARPEGAGPLRAAGHTATSPLAPARAAGDDHRAEALLRAGIADLQGLIVRDPAHPADTHLAAGAPWRCGLAPAEALAAARMVLPLGTRLAAGTLRTLARSQRTGSDGQESGMIPGPRRDAGPHLPPGCTGTEATLLFPVLLAEARRWGLPDSDTEDLLPTAERCLRWLLATVGDGTYLCDPWPGGPARCEIQAHAHRAALLGADLLDVHGRPGATGLRQWAQALRSAFREDFWIDTPGGGRPAAARAPGGRLLPQLSSAAVHLLDTGLLGGGTYAPGLLDGAQTGQLARLLGSPAMDSGWGLRGLGAKETAYNPFGHRGGAVRVQETATAVAGLAAAGYESEASGLLRGILSAAEAFDYRLPEMYAGEQCTEGGAPLPHPAACRPAAISAAAATLLLTSLAGIRPDAPGGTVTLRPIRSAPLGEIGLRGLRVAGAPFSVRVSRLGLAMVEEAADGLQLGA</sequence>
<evidence type="ECO:0000313" key="3">
    <source>
        <dbReference type="EMBL" id="MFD0317691.1"/>
    </source>
</evidence>